<organism evidence="1 2">
    <name type="scientific">Acidihalobacter prosperus</name>
    <dbReference type="NCBI Taxonomy" id="160660"/>
    <lineage>
        <taxon>Bacteria</taxon>
        <taxon>Pseudomonadati</taxon>
        <taxon>Pseudomonadota</taxon>
        <taxon>Gammaproteobacteria</taxon>
        <taxon>Chromatiales</taxon>
        <taxon>Ectothiorhodospiraceae</taxon>
        <taxon>Acidihalobacter</taxon>
    </lineage>
</organism>
<dbReference type="Pfam" id="PF22817">
    <property type="entry name" value="ApeP-like"/>
    <property type="match status" value="1"/>
</dbReference>
<keyword evidence="2" id="KW-1185">Reference proteome</keyword>
<evidence type="ECO:0000313" key="1">
    <source>
        <dbReference type="EMBL" id="OBS09418.1"/>
    </source>
</evidence>
<evidence type="ECO:0000313" key="2">
    <source>
        <dbReference type="Proteomes" id="UP000029273"/>
    </source>
</evidence>
<dbReference type="EMBL" id="JQSG02000003">
    <property type="protein sequence ID" value="OBS09418.1"/>
    <property type="molecule type" value="Genomic_DNA"/>
</dbReference>
<dbReference type="Gene3D" id="3.10.129.10">
    <property type="entry name" value="Hotdog Thioesterase"/>
    <property type="match status" value="1"/>
</dbReference>
<protein>
    <recommendedName>
        <fullName evidence="3">3-hydroxylacyl-ACP dehydratase</fullName>
    </recommendedName>
</protein>
<comment type="caution">
    <text evidence="1">The sequence shown here is derived from an EMBL/GenBank/DDBJ whole genome shotgun (WGS) entry which is preliminary data.</text>
</comment>
<sequence length="145" mass="15179">MLIGRAAIAALIPHADDMCLLESVSAWDDSRIACHSRTHLNPANPLRRAGRLGCVHGIEYAAQAAAVHGALLAQRAGRSLAAGRLAAVRDIDWMPGGLDDGRASLDIEAERLIATGGSFIYGFKVSTNGHTLICGRLSVIAGAIE</sequence>
<dbReference type="Proteomes" id="UP000029273">
    <property type="component" value="Unassembled WGS sequence"/>
</dbReference>
<dbReference type="InterPro" id="IPR029069">
    <property type="entry name" value="HotDog_dom_sf"/>
</dbReference>
<accession>A0A1A6C4C9</accession>
<gene>
    <name evidence="1" type="ORF">Thpro_021746</name>
</gene>
<reference evidence="1 2" key="1">
    <citation type="journal article" date="2014" name="Genome Announc.">
        <title>Draft Genome Sequence of the Iron-Oxidizing, Acidophilic, and Halotolerant 'Thiobacillus prosperus' Type Strain DSM 5130.</title>
        <authorList>
            <person name="Ossandon F.J."/>
            <person name="Cardenas J.P."/>
            <person name="Corbett M."/>
            <person name="Quatrini R."/>
            <person name="Holmes D.S."/>
            <person name="Watkin E."/>
        </authorList>
    </citation>
    <scope>NUCLEOTIDE SEQUENCE [LARGE SCALE GENOMIC DNA]</scope>
    <source>
        <strain evidence="1 2">DSM 5130</strain>
    </source>
</reference>
<name>A0A1A6C4C9_9GAMM</name>
<evidence type="ECO:0008006" key="3">
    <source>
        <dbReference type="Google" id="ProtNLM"/>
    </source>
</evidence>
<proteinExistence type="predicted"/>
<dbReference type="RefSeq" id="WP_038088071.1">
    <property type="nucleotide sequence ID" value="NZ_JQSG02000003.1"/>
</dbReference>
<dbReference type="SUPFAM" id="SSF54637">
    <property type="entry name" value="Thioesterase/thiol ester dehydrase-isomerase"/>
    <property type="match status" value="1"/>
</dbReference>
<dbReference type="AlphaFoldDB" id="A0A1A6C4C9"/>
<dbReference type="InterPro" id="IPR016776">
    <property type="entry name" value="ApeP-like_dehydratase"/>
</dbReference>